<accession>A0A2S1LZC1</accession>
<sequence length="158" mass="17964">MQLADLFSDVYNKLADDEQLFRYLYYPTYEPLSEELPNVHSDDDFGEILDDRLVLAPQTNDLSNKAICRICLYLGVATPNNEAIMDQSIVLDVYSHIKEFEKTDIRSLRIITKLSKLLIGERVAGIGKVEIVSIANIANSPTGYVGYRMICKVGRWKK</sequence>
<dbReference type="KEGG" id="beo:BEH_07225"/>
<reference evidence="1 2" key="1">
    <citation type="journal article" date="2015" name="PLoS ONE">
        <title>Genome Sequence of Bacillus endophyticus and Analysis of Its Companion Mechanism in the Ketogulonigenium vulgare-Bacillus Strain Consortium.</title>
        <authorList>
            <person name="Jia N."/>
            <person name="Du J."/>
            <person name="Ding M.Z."/>
            <person name="Gao F."/>
            <person name="Yuan Y.J."/>
        </authorList>
    </citation>
    <scope>NUCLEOTIDE SEQUENCE [LARGE SCALE GENOMIC DNA]</scope>
    <source>
        <strain evidence="1 2">Hbe603</strain>
    </source>
</reference>
<reference evidence="2" key="2">
    <citation type="submission" date="2015-06" db="EMBL/GenBank/DDBJ databases">
        <title>Genome Sequence of Bacillus endophyticus and Analysis of its Companion Mechanism in the Ketogulonigenium vulgare-Bacillus strain Consortium.</title>
        <authorList>
            <person name="Jia N."/>
            <person name="Du J."/>
            <person name="Ding M.-Z."/>
            <person name="Gao F."/>
            <person name="Yuan Y.-J."/>
        </authorList>
    </citation>
    <scope>NUCLEOTIDE SEQUENCE [LARGE SCALE GENOMIC DNA]</scope>
    <source>
        <strain evidence="2">Hbe603</strain>
    </source>
</reference>
<gene>
    <name evidence="1" type="ORF">BEH_07225</name>
</gene>
<dbReference type="RefSeq" id="WP_048896729.1">
    <property type="nucleotide sequence ID" value="NZ_CP011974.1"/>
</dbReference>
<protein>
    <submittedName>
        <fullName evidence="1">Uncharacterized protein</fullName>
    </submittedName>
</protein>
<dbReference type="Proteomes" id="UP000036202">
    <property type="component" value="Chromosome"/>
</dbReference>
<keyword evidence="2" id="KW-1185">Reference proteome</keyword>
<dbReference type="AlphaFoldDB" id="A0A2S1LZC1"/>
<proteinExistence type="predicted"/>
<name>A0A2S1LZC1_9BACI</name>
<evidence type="ECO:0000313" key="2">
    <source>
        <dbReference type="Proteomes" id="UP000036202"/>
    </source>
</evidence>
<organism evidence="1 2">
    <name type="scientific">Priestia filamentosa</name>
    <dbReference type="NCBI Taxonomy" id="1402861"/>
    <lineage>
        <taxon>Bacteria</taxon>
        <taxon>Bacillati</taxon>
        <taxon>Bacillota</taxon>
        <taxon>Bacilli</taxon>
        <taxon>Bacillales</taxon>
        <taxon>Bacillaceae</taxon>
        <taxon>Priestia</taxon>
    </lineage>
</organism>
<evidence type="ECO:0000313" key="1">
    <source>
        <dbReference type="EMBL" id="AWG44155.1"/>
    </source>
</evidence>
<dbReference type="OrthoDB" id="2733002at2"/>
<dbReference type="EMBL" id="CP011974">
    <property type="protein sequence ID" value="AWG44155.1"/>
    <property type="molecule type" value="Genomic_DNA"/>
</dbReference>